<keyword evidence="2" id="KW-0460">Magnesium</keyword>
<keyword evidence="6" id="KW-0540">Nuclease</keyword>
<dbReference type="InterPro" id="IPR000305">
    <property type="entry name" value="GIY-YIG_endonuc"/>
</dbReference>
<dbReference type="SUPFAM" id="SSF82771">
    <property type="entry name" value="GIY-YIG endonuclease"/>
    <property type="match status" value="1"/>
</dbReference>
<dbReference type="GO" id="GO:0004519">
    <property type="term" value="F:endonuclease activity"/>
    <property type="evidence" value="ECO:0007669"/>
    <property type="project" value="UniProtKB-KW"/>
</dbReference>
<evidence type="ECO:0000256" key="2">
    <source>
        <dbReference type="ARBA" id="ARBA00022842"/>
    </source>
</evidence>
<keyword evidence="3" id="KW-0175">Coiled coil</keyword>
<proteinExistence type="predicted"/>
<keyword evidence="4" id="KW-0472">Membrane</keyword>
<accession>A0A8S5SW28</accession>
<feature type="domain" description="GIY-YIG" evidence="5">
    <location>
        <begin position="221"/>
        <end position="304"/>
    </location>
</feature>
<organism evidence="6">
    <name type="scientific">Siphoviridae sp. ctZHD14</name>
    <dbReference type="NCBI Taxonomy" id="2827891"/>
    <lineage>
        <taxon>Viruses</taxon>
        <taxon>Duplodnaviria</taxon>
        <taxon>Heunggongvirae</taxon>
        <taxon>Uroviricota</taxon>
        <taxon>Caudoviricetes</taxon>
    </lineage>
</organism>
<feature type="coiled-coil region" evidence="3">
    <location>
        <begin position="30"/>
        <end position="147"/>
    </location>
</feature>
<evidence type="ECO:0000256" key="1">
    <source>
        <dbReference type="ARBA" id="ARBA00001946"/>
    </source>
</evidence>
<dbReference type="SMART" id="SM00465">
    <property type="entry name" value="GIYc"/>
    <property type="match status" value="1"/>
</dbReference>
<feature type="transmembrane region" description="Helical" evidence="4">
    <location>
        <begin position="6"/>
        <end position="23"/>
    </location>
</feature>
<keyword evidence="4" id="KW-0812">Transmembrane</keyword>
<dbReference type="NCBIfam" id="TIGR01453">
    <property type="entry name" value="grpIintron_endo"/>
    <property type="match status" value="1"/>
</dbReference>
<dbReference type="InterPro" id="IPR006350">
    <property type="entry name" value="Intron_endoG1"/>
</dbReference>
<evidence type="ECO:0000259" key="5">
    <source>
        <dbReference type="PROSITE" id="PS50164"/>
    </source>
</evidence>
<keyword evidence="6" id="KW-0255">Endonuclease</keyword>
<evidence type="ECO:0000256" key="4">
    <source>
        <dbReference type="SAM" id="Phobius"/>
    </source>
</evidence>
<keyword evidence="6" id="KW-0378">Hydrolase</keyword>
<evidence type="ECO:0000256" key="3">
    <source>
        <dbReference type="SAM" id="Coils"/>
    </source>
</evidence>
<protein>
    <submittedName>
        <fullName evidence="6">Intron associated endonuclease</fullName>
    </submittedName>
</protein>
<dbReference type="EMBL" id="BK032687">
    <property type="protein sequence ID" value="DAF55174.1"/>
    <property type="molecule type" value="Genomic_DNA"/>
</dbReference>
<name>A0A8S5SW28_9CAUD</name>
<keyword evidence="4" id="KW-1133">Transmembrane helix</keyword>
<comment type="cofactor">
    <cofactor evidence="1">
        <name>Mg(2+)</name>
        <dbReference type="ChEBI" id="CHEBI:18420"/>
    </cofactor>
</comment>
<dbReference type="Pfam" id="PF01541">
    <property type="entry name" value="GIY-YIG"/>
    <property type="match status" value="1"/>
</dbReference>
<dbReference type="Gene3D" id="3.40.1440.10">
    <property type="entry name" value="GIY-YIG endonuclease"/>
    <property type="match status" value="1"/>
</dbReference>
<reference evidence="6" key="1">
    <citation type="journal article" date="2021" name="Proc. Natl. Acad. Sci. U.S.A.">
        <title>A Catalog of Tens of Thousands of Viruses from Human Metagenomes Reveals Hidden Associations with Chronic Diseases.</title>
        <authorList>
            <person name="Tisza M.J."/>
            <person name="Buck C.B."/>
        </authorList>
    </citation>
    <scope>NUCLEOTIDE SEQUENCE</scope>
    <source>
        <strain evidence="6">CtZHD14</strain>
    </source>
</reference>
<sequence length="316" mass="36808">MEVVTGIVTIVLLITFVFFWLSLGEKDKIIQEKEKALQQKAREYKTLRDKKIGDLSAYESRKSSLETSIAEKESQIKRLEERYETTRNMEKMNNDDLAEKHRLKVEALDKEYQEKMLKLDENYTQTAETLTEQIAVIKTELKKLKATKAATVEAFQREQIIKDQQDSYRLKLSEEEENDIKLLRSIQYRLSKPRILAMLIWQTFYQPKAKKQFPIILGSKKICGVYKITNIENEKCYCGQASDCYKRWSDHCKAGLGIDTPQGNKLYAAMKEDGLSSFTFELLEECAPEELNEKERYYIGLYNAVDYGYNSQAGNK</sequence>
<dbReference type="PROSITE" id="PS50164">
    <property type="entry name" value="GIY_YIG"/>
    <property type="match status" value="1"/>
</dbReference>
<evidence type="ECO:0000313" key="6">
    <source>
        <dbReference type="EMBL" id="DAF55174.1"/>
    </source>
</evidence>
<dbReference type="InterPro" id="IPR035901">
    <property type="entry name" value="GIY-YIG_endonuc_sf"/>
</dbReference>